<evidence type="ECO:0000313" key="2">
    <source>
        <dbReference type="EMBL" id="MFC7604925.1"/>
    </source>
</evidence>
<reference evidence="3" key="1">
    <citation type="journal article" date="2019" name="Int. J. Syst. Evol. Microbiol.">
        <title>The Global Catalogue of Microorganisms (GCM) 10K type strain sequencing project: providing services to taxonomists for standard genome sequencing and annotation.</title>
        <authorList>
            <consortium name="The Broad Institute Genomics Platform"/>
            <consortium name="The Broad Institute Genome Sequencing Center for Infectious Disease"/>
            <person name="Wu L."/>
            <person name="Ma J."/>
        </authorList>
    </citation>
    <scope>NUCLEOTIDE SEQUENCE [LARGE SCALE GENOMIC DNA]</scope>
    <source>
        <strain evidence="3">JCM 10083</strain>
    </source>
</reference>
<evidence type="ECO:0000256" key="1">
    <source>
        <dbReference type="SAM" id="MobiDB-lite"/>
    </source>
</evidence>
<evidence type="ECO:0000313" key="3">
    <source>
        <dbReference type="Proteomes" id="UP001596514"/>
    </source>
</evidence>
<sequence length="154" mass="16783">MSVIDQEQPTATPDVVRAWVGGWAVSRSVRPPVEVAGGFRLEIGLPGHRVRYVLFDVERVAELVPALTAPGTWLKVSASAERVVPLLTPAWTVGEPEYLMTMPLRRATALAPDGYTLHTATDGGITSGYTTPTERRPRAGRWGWPARQPWPTGS</sequence>
<dbReference type="EMBL" id="JBHTEE010000001">
    <property type="protein sequence ID" value="MFC7604925.1"/>
    <property type="molecule type" value="Genomic_DNA"/>
</dbReference>
<keyword evidence="3" id="KW-1185">Reference proteome</keyword>
<gene>
    <name evidence="2" type="ORF">ACFQVD_32950</name>
</gene>
<organism evidence="2 3">
    <name type="scientific">Streptosporangium amethystogenes subsp. fukuiense</name>
    <dbReference type="NCBI Taxonomy" id="698418"/>
    <lineage>
        <taxon>Bacteria</taxon>
        <taxon>Bacillati</taxon>
        <taxon>Actinomycetota</taxon>
        <taxon>Actinomycetes</taxon>
        <taxon>Streptosporangiales</taxon>
        <taxon>Streptosporangiaceae</taxon>
        <taxon>Streptosporangium</taxon>
    </lineage>
</organism>
<dbReference type="RefSeq" id="WP_343966735.1">
    <property type="nucleotide sequence ID" value="NZ_BAAAGK010000044.1"/>
</dbReference>
<feature type="region of interest" description="Disordered" evidence="1">
    <location>
        <begin position="122"/>
        <end position="154"/>
    </location>
</feature>
<accession>A0ABW2TA94</accession>
<dbReference type="Proteomes" id="UP001596514">
    <property type="component" value="Unassembled WGS sequence"/>
</dbReference>
<proteinExistence type="predicted"/>
<name>A0ABW2TA94_9ACTN</name>
<protein>
    <submittedName>
        <fullName evidence="2">Uncharacterized protein</fullName>
    </submittedName>
</protein>
<comment type="caution">
    <text evidence="2">The sequence shown here is derived from an EMBL/GenBank/DDBJ whole genome shotgun (WGS) entry which is preliminary data.</text>
</comment>